<dbReference type="InterPro" id="IPR007060">
    <property type="entry name" value="FtsL/DivIC"/>
</dbReference>
<reference evidence="1 2" key="1">
    <citation type="submission" date="2020-04" db="EMBL/GenBank/DDBJ databases">
        <authorList>
            <person name="Liu A."/>
        </authorList>
    </citation>
    <scope>NUCLEOTIDE SEQUENCE [LARGE SCALE GENOMIC DNA]</scope>
    <source>
        <strain evidence="1 2">RZ02</strain>
    </source>
</reference>
<protein>
    <submittedName>
        <fullName evidence="1">Septum formation initiator</fullName>
    </submittedName>
</protein>
<comment type="caution">
    <text evidence="1">The sequence shown here is derived from an EMBL/GenBank/DDBJ whole genome shotgun (WGS) entry which is preliminary data.</text>
</comment>
<accession>A0A848QLA9</accession>
<dbReference type="AlphaFoldDB" id="A0A848QLA9"/>
<dbReference type="Proteomes" id="UP000561181">
    <property type="component" value="Unassembled WGS sequence"/>
</dbReference>
<organism evidence="1 2">
    <name type="scientific">Pontixanthobacter rizhaonensis</name>
    <dbReference type="NCBI Taxonomy" id="2730337"/>
    <lineage>
        <taxon>Bacteria</taxon>
        <taxon>Pseudomonadati</taxon>
        <taxon>Pseudomonadota</taxon>
        <taxon>Alphaproteobacteria</taxon>
        <taxon>Sphingomonadales</taxon>
        <taxon>Erythrobacteraceae</taxon>
        <taxon>Pontixanthobacter</taxon>
    </lineage>
</organism>
<keyword evidence="2" id="KW-1185">Reference proteome</keyword>
<evidence type="ECO:0000313" key="2">
    <source>
        <dbReference type="Proteomes" id="UP000561181"/>
    </source>
</evidence>
<gene>
    <name evidence="1" type="ORF">HKD42_05270</name>
</gene>
<evidence type="ECO:0000313" key="1">
    <source>
        <dbReference type="EMBL" id="NMW31463.1"/>
    </source>
</evidence>
<sequence>MTKEGHKIALPKEQLTQRLALASLLVLLGLAIAGPSGILAWGENSQLLEQRHDQIATLVAERDALKNRVDLLHPDHADADLVGEELRRNLNVVHPDEVVLTLPKSDG</sequence>
<dbReference type="Pfam" id="PF04977">
    <property type="entry name" value="DivIC"/>
    <property type="match status" value="1"/>
</dbReference>
<name>A0A848QLA9_9SPHN</name>
<dbReference type="EMBL" id="JABCRE010000002">
    <property type="protein sequence ID" value="NMW31463.1"/>
    <property type="molecule type" value="Genomic_DNA"/>
</dbReference>
<dbReference type="RefSeq" id="WP_170010968.1">
    <property type="nucleotide sequence ID" value="NZ_JABCRE010000002.1"/>
</dbReference>
<proteinExistence type="predicted"/>